<dbReference type="Proteomes" id="UP000245942">
    <property type="component" value="Unassembled WGS sequence"/>
</dbReference>
<dbReference type="PANTHER" id="PTHR22912:SF151">
    <property type="entry name" value="DIHYDROLIPOYL DEHYDROGENASE, MITOCHONDRIAL"/>
    <property type="match status" value="1"/>
</dbReference>
<dbReference type="InterPro" id="IPR004099">
    <property type="entry name" value="Pyr_nucl-diS_OxRdtase_dimer"/>
</dbReference>
<dbReference type="InterPro" id="IPR023753">
    <property type="entry name" value="FAD/NAD-binding_dom"/>
</dbReference>
<dbReference type="GO" id="GO:0004148">
    <property type="term" value="F:dihydrolipoyl dehydrogenase (NADH) activity"/>
    <property type="evidence" value="ECO:0007669"/>
    <property type="project" value="UniProtKB-EC"/>
</dbReference>
<feature type="binding site" evidence="9">
    <location>
        <begin position="187"/>
        <end position="189"/>
    </location>
    <ligand>
        <name>FAD</name>
        <dbReference type="ChEBI" id="CHEBI:57692"/>
    </ligand>
</feature>
<comment type="catalytic activity">
    <reaction evidence="11">
        <text>N(6)-[(R)-dihydrolipoyl]-L-lysyl-[protein] + NAD(+) = N(6)-[(R)-lipoyl]-L-lysyl-[protein] + NADH + H(+)</text>
        <dbReference type="Rhea" id="RHEA:15045"/>
        <dbReference type="Rhea" id="RHEA-COMP:10474"/>
        <dbReference type="Rhea" id="RHEA-COMP:10475"/>
        <dbReference type="ChEBI" id="CHEBI:15378"/>
        <dbReference type="ChEBI" id="CHEBI:57540"/>
        <dbReference type="ChEBI" id="CHEBI:57945"/>
        <dbReference type="ChEBI" id="CHEBI:83099"/>
        <dbReference type="ChEBI" id="CHEBI:83100"/>
        <dbReference type="EC" id="1.8.1.4"/>
    </reaction>
</comment>
<evidence type="ECO:0000256" key="6">
    <source>
        <dbReference type="ARBA" id="ARBA00023157"/>
    </source>
</evidence>
<dbReference type="InterPro" id="IPR016156">
    <property type="entry name" value="FAD/NAD-linked_Rdtase_dimer_sf"/>
</dbReference>
<keyword evidence="7 11" id="KW-0676">Redox-active center</keyword>
<feature type="domain" description="Pyridine nucleotide-disulphide oxidoreductase dimerisation" evidence="12">
    <location>
        <begin position="392"/>
        <end position="500"/>
    </location>
</feature>
<dbReference type="Gene3D" id="3.30.390.30">
    <property type="match status" value="1"/>
</dbReference>
<feature type="disulfide bond" description="Redox-active" evidence="10">
    <location>
        <begin position="85"/>
        <end position="90"/>
    </location>
</feature>
<keyword evidence="5 9" id="KW-0520">NAD</keyword>
<dbReference type="AlphaFoldDB" id="A0A316U7C1"/>
<dbReference type="FunFam" id="3.30.390.30:FF:000001">
    <property type="entry name" value="Dihydrolipoyl dehydrogenase"/>
    <property type="match status" value="1"/>
</dbReference>
<dbReference type="FunFam" id="3.50.50.60:FF:000001">
    <property type="entry name" value="Dihydrolipoyl dehydrogenase, mitochondrial"/>
    <property type="match status" value="1"/>
</dbReference>
<accession>A0A316U7C1</accession>
<dbReference type="SUPFAM" id="SSF55424">
    <property type="entry name" value="FAD/NAD-linked reductases, dimerisation (C-terminal) domain"/>
    <property type="match status" value="1"/>
</dbReference>
<evidence type="ECO:0000256" key="9">
    <source>
        <dbReference type="PIRSR" id="PIRSR000350-3"/>
    </source>
</evidence>
<protein>
    <recommendedName>
        <fullName evidence="11">Dihydrolipoyl dehydrogenase</fullName>
        <ecNumber evidence="11">1.8.1.4</ecNumber>
    </recommendedName>
</protein>
<proteinExistence type="inferred from homology"/>
<dbReference type="SUPFAM" id="SSF51905">
    <property type="entry name" value="FAD/NAD(P)-binding domain"/>
    <property type="match status" value="1"/>
</dbReference>
<dbReference type="PIRSF" id="PIRSF000350">
    <property type="entry name" value="Mercury_reductase_MerA"/>
    <property type="match status" value="1"/>
</dbReference>
<comment type="similarity">
    <text evidence="1 11">Belongs to the class-I pyridine nucleotide-disulfide oxidoreductase family.</text>
</comment>
<dbReference type="GO" id="GO:0050660">
    <property type="term" value="F:flavin adenine dinucleotide binding"/>
    <property type="evidence" value="ECO:0007669"/>
    <property type="project" value="InterPro"/>
</dbReference>
<sequence length="515" mass="54127">MLRNLVASRSAVPAKAFQSSTLPRLVSASGSSLPGSRRGLASSADPYDVVIIGGGPGGYVAAIKAGQSGLKAACIEKRGTLGGTCLNVGCIPSKALLHNSELYHAAGHEFKNRGIDIKDMSLNLGQMMKAKDSSVGALTKGVEGLLKKNKVDYIKGAASFAGPTSINVQLNDGGETQIEAKNVVIATGSEVTPFPGIEIDEEQIVSSTGALALKKVPEKMIVIGGGVIGLEMGSVWNRLGSQVSVVEFLPTIGGAGMDHEVAANFKKILEKQGLKFNLGTKVIDAEKKDGKVFLNVEDAKSGKKQQIDADVVLVAIGRRPYTKGLNLEAIGVETDKRGRIVVDDAYNTTCKGVKCIGDATFGPMLAHKAEEEGIAVIEMLARGHGHVNYEAIPAVVYTHPEVAWVGKSEQELKDAGVSYKIGKFPFLANSRAKTNQDSEGFVKTIVEKETEKILGVHIIGPNAGELISSSVLAIEYGASAEDTSAVCHAHPTLSEAVKESALAATDKAHHKAIHF</sequence>
<dbReference type="PANTHER" id="PTHR22912">
    <property type="entry name" value="DISULFIDE OXIDOREDUCTASE"/>
    <property type="match status" value="1"/>
</dbReference>
<feature type="binding site" evidence="9">
    <location>
        <position position="247"/>
    </location>
    <ligand>
        <name>NAD(+)</name>
        <dbReference type="ChEBI" id="CHEBI:57540"/>
    </ligand>
</feature>
<evidence type="ECO:0000256" key="11">
    <source>
        <dbReference type="RuleBase" id="RU003692"/>
    </source>
</evidence>
<evidence type="ECO:0000313" key="15">
    <source>
        <dbReference type="Proteomes" id="UP000245942"/>
    </source>
</evidence>
<dbReference type="GO" id="GO:0045252">
    <property type="term" value="C:oxoglutarate dehydrogenase complex"/>
    <property type="evidence" value="ECO:0007669"/>
    <property type="project" value="TreeGrafter"/>
</dbReference>
<evidence type="ECO:0000256" key="4">
    <source>
        <dbReference type="ARBA" id="ARBA00023002"/>
    </source>
</evidence>
<feature type="binding site" evidence="9">
    <location>
        <position position="317"/>
    </location>
    <ligand>
        <name>NAD(+)</name>
        <dbReference type="ChEBI" id="CHEBI:57540"/>
    </ligand>
</feature>
<evidence type="ECO:0000256" key="7">
    <source>
        <dbReference type="ARBA" id="ARBA00023284"/>
    </source>
</evidence>
<keyword evidence="2 11" id="KW-0285">Flavoprotein</keyword>
<feature type="binding site" evidence="9">
    <location>
        <position position="94"/>
    </location>
    <ligand>
        <name>FAD</name>
        <dbReference type="ChEBI" id="CHEBI:57692"/>
    </ligand>
</feature>
<keyword evidence="4 11" id="KW-0560">Oxidoreductase</keyword>
<gene>
    <name evidence="14" type="ORF">BCV69DRAFT_282636</name>
</gene>
<dbReference type="InterPro" id="IPR050151">
    <property type="entry name" value="Class-I_Pyr_Nuc-Dis_Oxidored"/>
</dbReference>
<feature type="domain" description="FAD/NAD(P)-binding" evidence="13">
    <location>
        <begin position="47"/>
        <end position="373"/>
    </location>
</feature>
<organism evidence="14 15">
    <name type="scientific">Pseudomicrostroma glucosiphilum</name>
    <dbReference type="NCBI Taxonomy" id="1684307"/>
    <lineage>
        <taxon>Eukaryota</taxon>
        <taxon>Fungi</taxon>
        <taxon>Dikarya</taxon>
        <taxon>Basidiomycota</taxon>
        <taxon>Ustilaginomycotina</taxon>
        <taxon>Exobasidiomycetes</taxon>
        <taxon>Microstromatales</taxon>
        <taxon>Microstromatales incertae sedis</taxon>
        <taxon>Pseudomicrostroma</taxon>
    </lineage>
</organism>
<dbReference type="Pfam" id="PF07992">
    <property type="entry name" value="Pyr_redox_2"/>
    <property type="match status" value="1"/>
</dbReference>
<dbReference type="EMBL" id="KZ819326">
    <property type="protein sequence ID" value="PWN21137.1"/>
    <property type="molecule type" value="Genomic_DNA"/>
</dbReference>
<evidence type="ECO:0000313" key="14">
    <source>
        <dbReference type="EMBL" id="PWN21137.1"/>
    </source>
</evidence>
<dbReference type="Pfam" id="PF02852">
    <property type="entry name" value="Pyr_redox_dim"/>
    <property type="match status" value="1"/>
</dbReference>
<dbReference type="OrthoDB" id="361797at2759"/>
<evidence type="ECO:0000256" key="10">
    <source>
        <dbReference type="PIRSR" id="PIRSR000350-4"/>
    </source>
</evidence>
<feature type="binding site" evidence="9">
    <location>
        <begin position="224"/>
        <end position="231"/>
    </location>
    <ligand>
        <name>NAD(+)</name>
        <dbReference type="ChEBI" id="CHEBI:57540"/>
    </ligand>
</feature>
<feature type="active site" description="Proton acceptor" evidence="8">
    <location>
        <position position="490"/>
    </location>
</feature>
<feature type="binding site" evidence="9">
    <location>
        <begin position="364"/>
        <end position="367"/>
    </location>
    <ligand>
        <name>FAD</name>
        <dbReference type="ChEBI" id="CHEBI:57692"/>
    </ligand>
</feature>
<comment type="cofactor">
    <cofactor evidence="9 11">
        <name>FAD</name>
        <dbReference type="ChEBI" id="CHEBI:57692"/>
    </cofactor>
    <text evidence="9 11">Binds 1 FAD per subunit.</text>
</comment>
<keyword evidence="6" id="KW-1015">Disulfide bond</keyword>
<dbReference type="NCBIfam" id="TIGR01350">
    <property type="entry name" value="lipoamide_DH"/>
    <property type="match status" value="1"/>
</dbReference>
<keyword evidence="15" id="KW-1185">Reference proteome</keyword>
<dbReference type="InterPro" id="IPR012999">
    <property type="entry name" value="Pyr_OxRdtase_I_AS"/>
</dbReference>
<dbReference type="GO" id="GO:0005739">
    <property type="term" value="C:mitochondrion"/>
    <property type="evidence" value="ECO:0007669"/>
    <property type="project" value="TreeGrafter"/>
</dbReference>
<evidence type="ECO:0000259" key="12">
    <source>
        <dbReference type="Pfam" id="PF02852"/>
    </source>
</evidence>
<evidence type="ECO:0000256" key="8">
    <source>
        <dbReference type="PIRSR" id="PIRSR000350-2"/>
    </source>
</evidence>
<name>A0A316U7C1_9BASI</name>
<feature type="binding site" evidence="9">
    <location>
        <position position="358"/>
    </location>
    <ligand>
        <name>FAD</name>
        <dbReference type="ChEBI" id="CHEBI:57692"/>
    </ligand>
</feature>
<dbReference type="RefSeq" id="XP_025348297.1">
    <property type="nucleotide sequence ID" value="XM_025492420.1"/>
</dbReference>
<dbReference type="GeneID" id="37014154"/>
<keyword evidence="3 9" id="KW-0274">FAD</keyword>
<keyword evidence="9" id="KW-0547">Nucleotide-binding</keyword>
<dbReference type="InterPro" id="IPR001100">
    <property type="entry name" value="Pyr_nuc-diS_OxRdtase"/>
</dbReference>
<dbReference type="PROSITE" id="PS00076">
    <property type="entry name" value="PYRIDINE_REDOX_1"/>
    <property type="match status" value="1"/>
</dbReference>
<dbReference type="PRINTS" id="PR00411">
    <property type="entry name" value="PNDRDTASEI"/>
</dbReference>
<evidence type="ECO:0000259" key="13">
    <source>
        <dbReference type="Pfam" id="PF07992"/>
    </source>
</evidence>
<dbReference type="InterPro" id="IPR006258">
    <property type="entry name" value="Lipoamide_DH"/>
</dbReference>
<dbReference type="InterPro" id="IPR036188">
    <property type="entry name" value="FAD/NAD-bd_sf"/>
</dbReference>
<dbReference type="STRING" id="1684307.A0A316U7C1"/>
<dbReference type="Gene3D" id="3.50.50.60">
    <property type="entry name" value="FAD/NAD(P)-binding domain"/>
    <property type="match status" value="2"/>
</dbReference>
<reference evidence="14 15" key="1">
    <citation type="journal article" date="2018" name="Mol. Biol. Evol.">
        <title>Broad Genomic Sampling Reveals a Smut Pathogenic Ancestry of the Fungal Clade Ustilaginomycotina.</title>
        <authorList>
            <person name="Kijpornyongpan T."/>
            <person name="Mondo S.J."/>
            <person name="Barry K."/>
            <person name="Sandor L."/>
            <person name="Lee J."/>
            <person name="Lipzen A."/>
            <person name="Pangilinan J."/>
            <person name="LaButti K."/>
            <person name="Hainaut M."/>
            <person name="Henrissat B."/>
            <person name="Grigoriev I.V."/>
            <person name="Spatafora J.W."/>
            <person name="Aime M.C."/>
        </authorList>
    </citation>
    <scope>NUCLEOTIDE SEQUENCE [LARGE SCALE GENOMIC DNA]</scope>
    <source>
        <strain evidence="14 15">MCA 4718</strain>
    </source>
</reference>
<evidence type="ECO:0000256" key="5">
    <source>
        <dbReference type="ARBA" id="ARBA00023027"/>
    </source>
</evidence>
<dbReference type="EC" id="1.8.1.4" evidence="11"/>
<evidence type="ECO:0000256" key="1">
    <source>
        <dbReference type="ARBA" id="ARBA00007532"/>
    </source>
</evidence>
<evidence type="ECO:0000256" key="3">
    <source>
        <dbReference type="ARBA" id="ARBA00022827"/>
    </source>
</evidence>
<comment type="miscellaneous">
    <text evidence="11">The active site is a redox-active disulfide bond.</text>
</comment>
<dbReference type="PRINTS" id="PR00368">
    <property type="entry name" value="FADPNR"/>
</dbReference>
<evidence type="ECO:0000256" key="2">
    <source>
        <dbReference type="ARBA" id="ARBA00022630"/>
    </source>
</evidence>
<dbReference type="GO" id="GO:0006103">
    <property type="term" value="P:2-oxoglutarate metabolic process"/>
    <property type="evidence" value="ECO:0007669"/>
    <property type="project" value="TreeGrafter"/>
</dbReference>